<dbReference type="Gene3D" id="6.20.250.60">
    <property type="match status" value="1"/>
</dbReference>
<dbReference type="GO" id="GO:0005737">
    <property type="term" value="C:cytoplasm"/>
    <property type="evidence" value="ECO:0007669"/>
    <property type="project" value="UniProtKB-SubCell"/>
</dbReference>
<accession>A0A2B7ZFH2</accession>
<name>A0A2B7ZFH2_9EURO</name>
<dbReference type="PANTHER" id="PTHR10343:SF84">
    <property type="entry name" value="5'-AMP-ACTIVATED PROTEIN KINASE SUBUNIT BETA-1"/>
    <property type="match status" value="1"/>
</dbReference>
<comment type="similarity">
    <text evidence="2">Belongs to the 5'-AMP-activated protein kinase beta subunit family.</text>
</comment>
<feature type="compositionally biased region" description="Basic and acidic residues" evidence="4">
    <location>
        <begin position="383"/>
        <end position="397"/>
    </location>
</feature>
<dbReference type="SUPFAM" id="SSF81296">
    <property type="entry name" value="E set domains"/>
    <property type="match status" value="1"/>
</dbReference>
<dbReference type="Proteomes" id="UP000226031">
    <property type="component" value="Unassembled WGS sequence"/>
</dbReference>
<evidence type="ECO:0000256" key="3">
    <source>
        <dbReference type="ARBA" id="ARBA00022490"/>
    </source>
</evidence>
<dbReference type="FunFam" id="2.60.40.10:FF:000562">
    <property type="entry name" value="Snf1 kinase complex beta-subunit Gal83"/>
    <property type="match status" value="1"/>
</dbReference>
<dbReference type="STRING" id="73230.A0A2B7ZFH2"/>
<feature type="compositionally biased region" description="Polar residues" evidence="4">
    <location>
        <begin position="152"/>
        <end position="162"/>
    </location>
</feature>
<evidence type="ECO:0000256" key="2">
    <source>
        <dbReference type="ARBA" id="ARBA00010926"/>
    </source>
</evidence>
<dbReference type="GO" id="GO:0007165">
    <property type="term" value="P:signal transduction"/>
    <property type="evidence" value="ECO:0007669"/>
    <property type="project" value="UniProtKB-ARBA"/>
</dbReference>
<dbReference type="GO" id="GO:0031588">
    <property type="term" value="C:nucleotide-activated protein kinase complex"/>
    <property type="evidence" value="ECO:0007669"/>
    <property type="project" value="TreeGrafter"/>
</dbReference>
<dbReference type="VEuPathDB" id="FungiDB:EMCG_09143"/>
<organism evidence="6 7">
    <name type="scientific">[Emmonsia] crescens</name>
    <dbReference type="NCBI Taxonomy" id="73230"/>
    <lineage>
        <taxon>Eukaryota</taxon>
        <taxon>Fungi</taxon>
        <taxon>Dikarya</taxon>
        <taxon>Ascomycota</taxon>
        <taxon>Pezizomycotina</taxon>
        <taxon>Eurotiomycetes</taxon>
        <taxon>Eurotiomycetidae</taxon>
        <taxon>Onygenales</taxon>
        <taxon>Ajellomycetaceae</taxon>
        <taxon>Emergomyces</taxon>
    </lineage>
</organism>
<dbReference type="PANTHER" id="PTHR10343">
    <property type="entry name" value="5'-AMP-ACTIVATED PROTEIN KINASE , BETA SUBUNIT"/>
    <property type="match status" value="1"/>
</dbReference>
<dbReference type="InterPro" id="IPR037256">
    <property type="entry name" value="ASC_dom_sf"/>
</dbReference>
<evidence type="ECO:0000313" key="6">
    <source>
        <dbReference type="EMBL" id="PGH32121.1"/>
    </source>
</evidence>
<dbReference type="SMART" id="SM01010">
    <property type="entry name" value="AMPKBI"/>
    <property type="match status" value="1"/>
</dbReference>
<gene>
    <name evidence="6" type="ORF">GX50_05082</name>
</gene>
<sequence>MGNTPSKAPPPGGDPNINTSYPTTPGSQLNAYNDRRVNRRTSIQAISGTTGTGSKSSAADPSATRESATGHPIPHRQQAPVQQWLQSRNLPDSSRHDHQHQQQQQQQRDSKRYQREASDKRDYLPTRHQRELSPGPSKAVRVPSAPDRGSGAVSNTSPNTNVIARPHVSGHHEQYPSMEPSGPTLNAYYGASAHLSRPPRLPLPIGDATTAPGSPIMAPSSMTGAHGVMPVFIDKAELELSGTGEGGDRVGGTGLGGEEEEEEEMVDELEVDAGMEVGDGMGMGVGVGGVGVNKAVTTTIEWRGGGEKVYVTGTFVNWERKFRLHKSETEDGVQTATLQLRPGTHHLKFIVDGIMSTSDQLPTAVDFTNHLVNYIEVSPEPEEIPRSRRESDRDRPPKYTIPPGLYPPQVLPETLEVHPDHDSDRDYASDSDTSSQRGQRQRQPPEEEIPLGDFRATIPPFLTDIDSDEDGARYQQAANVIGDAPVPPMLPLLLGRSILNSATPMKDDSSVLNVPNHTVLNHLATSSIKNGVLATSVTTRYKTKCVTTIVYKPTGDITG</sequence>
<dbReference type="Pfam" id="PF16561">
    <property type="entry name" value="AMPK1_CBM"/>
    <property type="match status" value="1"/>
</dbReference>
<evidence type="ECO:0000313" key="7">
    <source>
        <dbReference type="Proteomes" id="UP000226031"/>
    </source>
</evidence>
<dbReference type="SUPFAM" id="SSF160219">
    <property type="entry name" value="AMPKBI-like"/>
    <property type="match status" value="1"/>
</dbReference>
<dbReference type="CDD" id="cd02859">
    <property type="entry name" value="E_set_AMPKbeta_like_N"/>
    <property type="match status" value="1"/>
</dbReference>
<feature type="compositionally biased region" description="Basic and acidic residues" evidence="4">
    <location>
        <begin position="108"/>
        <end position="131"/>
    </location>
</feature>
<dbReference type="InterPro" id="IPR032640">
    <property type="entry name" value="AMPK1_CBM"/>
</dbReference>
<dbReference type="EMBL" id="PDND01000103">
    <property type="protein sequence ID" value="PGH32121.1"/>
    <property type="molecule type" value="Genomic_DNA"/>
</dbReference>
<reference evidence="6 7" key="1">
    <citation type="submission" date="2017-10" db="EMBL/GenBank/DDBJ databases">
        <title>Comparative genomics in systemic dimorphic fungi from Ajellomycetaceae.</title>
        <authorList>
            <person name="Munoz J.F."/>
            <person name="Mcewen J.G."/>
            <person name="Clay O.K."/>
            <person name="Cuomo C.A."/>
        </authorList>
    </citation>
    <scope>NUCLEOTIDE SEQUENCE [LARGE SCALE GENOMIC DNA]</scope>
    <source>
        <strain evidence="6 7">UAMH4076</strain>
    </source>
</reference>
<evidence type="ECO:0000256" key="4">
    <source>
        <dbReference type="SAM" id="MobiDB-lite"/>
    </source>
</evidence>
<feature type="region of interest" description="Disordered" evidence="4">
    <location>
        <begin position="379"/>
        <end position="456"/>
    </location>
</feature>
<dbReference type="InterPro" id="IPR006828">
    <property type="entry name" value="ASC_dom"/>
</dbReference>
<feature type="domain" description="Association with the SNF1 complex (ASC)" evidence="5">
    <location>
        <begin position="447"/>
        <end position="554"/>
    </location>
</feature>
<dbReference type="InterPro" id="IPR013783">
    <property type="entry name" value="Ig-like_fold"/>
</dbReference>
<feature type="compositionally biased region" description="Polar residues" evidence="4">
    <location>
        <begin position="16"/>
        <end position="31"/>
    </location>
</feature>
<keyword evidence="3" id="KW-0963">Cytoplasm</keyword>
<feature type="region of interest" description="Disordered" evidence="4">
    <location>
        <begin position="241"/>
        <end position="262"/>
    </location>
</feature>
<proteinExistence type="inferred from homology"/>
<dbReference type="GO" id="GO:0019901">
    <property type="term" value="F:protein kinase binding"/>
    <property type="evidence" value="ECO:0007669"/>
    <property type="project" value="TreeGrafter"/>
</dbReference>
<dbReference type="Gene3D" id="2.60.40.10">
    <property type="entry name" value="Immunoglobulins"/>
    <property type="match status" value="1"/>
</dbReference>
<keyword evidence="7" id="KW-1185">Reference proteome</keyword>
<dbReference type="AlphaFoldDB" id="A0A2B7ZFH2"/>
<feature type="region of interest" description="Disordered" evidence="4">
    <location>
        <begin position="1"/>
        <end position="164"/>
    </location>
</feature>
<comment type="caution">
    <text evidence="6">The sequence shown here is derived from an EMBL/GenBank/DDBJ whole genome shotgun (WGS) entry which is preliminary data.</text>
</comment>
<dbReference type="InterPro" id="IPR050827">
    <property type="entry name" value="CRP1_MDG1_kinase"/>
</dbReference>
<feature type="compositionally biased region" description="Polar residues" evidence="4">
    <location>
        <begin position="79"/>
        <end position="91"/>
    </location>
</feature>
<protein>
    <recommendedName>
        <fullName evidence="5">Association with the SNF1 complex (ASC) domain-containing protein</fullName>
    </recommendedName>
</protein>
<dbReference type="GO" id="GO:0005634">
    <property type="term" value="C:nucleus"/>
    <property type="evidence" value="ECO:0007669"/>
    <property type="project" value="TreeGrafter"/>
</dbReference>
<dbReference type="InterPro" id="IPR014756">
    <property type="entry name" value="Ig_E-set"/>
</dbReference>
<feature type="compositionally biased region" description="Basic and acidic residues" evidence="4">
    <location>
        <begin position="415"/>
        <end position="428"/>
    </location>
</feature>
<dbReference type="VEuPathDB" id="FungiDB:EMCG_09308"/>
<feature type="compositionally biased region" description="Low complexity" evidence="4">
    <location>
        <begin position="47"/>
        <end position="57"/>
    </location>
</feature>
<feature type="compositionally biased region" description="Gly residues" evidence="4">
    <location>
        <begin position="243"/>
        <end position="256"/>
    </location>
</feature>
<dbReference type="Pfam" id="PF04739">
    <property type="entry name" value="AMPKBI"/>
    <property type="match status" value="1"/>
</dbReference>
<evidence type="ECO:0000259" key="5">
    <source>
        <dbReference type="SMART" id="SM01010"/>
    </source>
</evidence>
<comment type="subcellular location">
    <subcellularLocation>
        <location evidence="1">Cytoplasm</location>
    </subcellularLocation>
</comment>
<evidence type="ECO:0000256" key="1">
    <source>
        <dbReference type="ARBA" id="ARBA00004496"/>
    </source>
</evidence>